<comment type="caution">
    <text evidence="1">The sequence shown here is derived from an EMBL/GenBank/DDBJ whole genome shotgun (WGS) entry which is preliminary data.</text>
</comment>
<reference evidence="2" key="1">
    <citation type="journal article" date="2019" name="Int. J. Syst. Evol. Microbiol.">
        <title>The Global Catalogue of Microorganisms (GCM) 10K type strain sequencing project: providing services to taxonomists for standard genome sequencing and annotation.</title>
        <authorList>
            <consortium name="The Broad Institute Genomics Platform"/>
            <consortium name="The Broad Institute Genome Sequencing Center for Infectious Disease"/>
            <person name="Wu L."/>
            <person name="Ma J."/>
        </authorList>
    </citation>
    <scope>NUCLEOTIDE SEQUENCE [LARGE SCALE GENOMIC DNA]</scope>
    <source>
        <strain evidence="2">JCM 30774</strain>
    </source>
</reference>
<protein>
    <recommendedName>
        <fullName evidence="3">DUF2509 family protein</fullName>
    </recommendedName>
</protein>
<gene>
    <name evidence="1" type="ORF">ACFQ45_15495</name>
</gene>
<accession>A0ABW4B3S5</accession>
<dbReference type="Proteomes" id="UP001597059">
    <property type="component" value="Unassembled WGS sequence"/>
</dbReference>
<evidence type="ECO:0000313" key="2">
    <source>
        <dbReference type="Proteomes" id="UP001597059"/>
    </source>
</evidence>
<proteinExistence type="predicted"/>
<dbReference type="EMBL" id="JBHTMN010000018">
    <property type="protein sequence ID" value="MFD1384772.1"/>
    <property type="molecule type" value="Genomic_DNA"/>
</dbReference>
<evidence type="ECO:0008006" key="3">
    <source>
        <dbReference type="Google" id="ProtNLM"/>
    </source>
</evidence>
<sequence length="136" mass="15988">MRLRQMRGWVSLPVLLIIAAITWQLHHQSQSLTRESIWLKQRQLDGGNSQWHEVLQALESRLSMGQASMSACVDFCSLNESSWQSLDLNRQTTVFYQAHQHSKLPVERWCASLDRVTARCWWRQQQRTSWSHLSVI</sequence>
<keyword evidence="2" id="KW-1185">Reference proteome</keyword>
<name>A0ABW4B3S5_9GAMM</name>
<evidence type="ECO:0000313" key="1">
    <source>
        <dbReference type="EMBL" id="MFD1384772.1"/>
    </source>
</evidence>
<organism evidence="1 2">
    <name type="scientific">Rhodanobacter aciditrophus</name>
    <dbReference type="NCBI Taxonomy" id="1623218"/>
    <lineage>
        <taxon>Bacteria</taxon>
        <taxon>Pseudomonadati</taxon>
        <taxon>Pseudomonadota</taxon>
        <taxon>Gammaproteobacteria</taxon>
        <taxon>Lysobacterales</taxon>
        <taxon>Rhodanobacteraceae</taxon>
        <taxon>Rhodanobacter</taxon>
    </lineage>
</organism>
<dbReference type="RefSeq" id="WP_377369311.1">
    <property type="nucleotide sequence ID" value="NZ_JBHTMN010000018.1"/>
</dbReference>